<evidence type="ECO:0000256" key="6">
    <source>
        <dbReference type="ARBA" id="ARBA00023239"/>
    </source>
</evidence>
<gene>
    <name evidence="8" type="ORF">X975_12990</name>
</gene>
<proteinExistence type="inferred from homology"/>
<keyword evidence="3" id="KW-0862">Zinc</keyword>
<dbReference type="GO" id="GO:0006744">
    <property type="term" value="P:ubiquinone biosynthetic process"/>
    <property type="evidence" value="ECO:0007669"/>
    <property type="project" value="UniProtKB-KW"/>
</dbReference>
<keyword evidence="4" id="KW-0496">Mitochondrion</keyword>
<evidence type="ECO:0000256" key="3">
    <source>
        <dbReference type="ARBA" id="ARBA00022833"/>
    </source>
</evidence>
<evidence type="ECO:0000256" key="4">
    <source>
        <dbReference type="ARBA" id="ARBA00023128"/>
    </source>
</evidence>
<evidence type="ECO:0000313" key="9">
    <source>
        <dbReference type="Proteomes" id="UP000054359"/>
    </source>
</evidence>
<dbReference type="AlphaFoldDB" id="A0A087UN73"/>
<dbReference type="GO" id="GO:0016829">
    <property type="term" value="F:lyase activity"/>
    <property type="evidence" value="ECO:0007669"/>
    <property type="project" value="UniProtKB-KW"/>
</dbReference>
<dbReference type="InterPro" id="IPR027540">
    <property type="entry name" value="Coq4_euk"/>
</dbReference>
<keyword evidence="6" id="KW-0456">Lyase</keyword>
<dbReference type="GO" id="GO:0005743">
    <property type="term" value="C:mitochondrial inner membrane"/>
    <property type="evidence" value="ECO:0007669"/>
    <property type="project" value="InterPro"/>
</dbReference>
<evidence type="ECO:0000256" key="1">
    <source>
        <dbReference type="ARBA" id="ARBA00022688"/>
    </source>
</evidence>
<keyword evidence="8" id="KW-0830">Ubiquinone</keyword>
<dbReference type="OrthoDB" id="4249at2759"/>
<keyword evidence="9" id="KW-1185">Reference proteome</keyword>
<keyword evidence="1" id="KW-0831">Ubiquinone biosynthesis</keyword>
<dbReference type="HAMAP" id="MF_03111">
    <property type="entry name" value="Coq4"/>
    <property type="match status" value="1"/>
</dbReference>
<keyword evidence="2" id="KW-0999">Mitochondrion inner membrane</keyword>
<evidence type="ECO:0000313" key="8">
    <source>
        <dbReference type="EMBL" id="KFM78812.1"/>
    </source>
</evidence>
<dbReference type="Proteomes" id="UP000054359">
    <property type="component" value="Unassembled WGS sequence"/>
</dbReference>
<dbReference type="Pfam" id="PF05019">
    <property type="entry name" value="Coq4"/>
    <property type="match status" value="1"/>
</dbReference>
<dbReference type="PANTHER" id="PTHR12922">
    <property type="entry name" value="UBIQUINONE BIOSYNTHESIS PROTEIN"/>
    <property type="match status" value="1"/>
</dbReference>
<accession>A0A087UN73</accession>
<dbReference type="STRING" id="407821.A0A087UN73"/>
<protein>
    <recommendedName>
        <fullName evidence="7">4-hydroxy-3-methoxy-5-polyprenylbenzoate decarboxylase</fullName>
    </recommendedName>
</protein>
<evidence type="ECO:0000256" key="5">
    <source>
        <dbReference type="ARBA" id="ARBA00023136"/>
    </source>
</evidence>
<organism evidence="8 9">
    <name type="scientific">Stegodyphus mimosarum</name>
    <name type="common">African social velvet spider</name>
    <dbReference type="NCBI Taxonomy" id="407821"/>
    <lineage>
        <taxon>Eukaryota</taxon>
        <taxon>Metazoa</taxon>
        <taxon>Ecdysozoa</taxon>
        <taxon>Arthropoda</taxon>
        <taxon>Chelicerata</taxon>
        <taxon>Arachnida</taxon>
        <taxon>Araneae</taxon>
        <taxon>Araneomorphae</taxon>
        <taxon>Entelegynae</taxon>
        <taxon>Eresoidea</taxon>
        <taxon>Eresidae</taxon>
        <taxon>Stegodyphus</taxon>
    </lineage>
</organism>
<name>A0A087UN73_STEMI</name>
<dbReference type="InterPro" id="IPR007715">
    <property type="entry name" value="Coq4"/>
</dbReference>
<evidence type="ECO:0000256" key="2">
    <source>
        <dbReference type="ARBA" id="ARBA00022792"/>
    </source>
</evidence>
<dbReference type="EMBL" id="KK120679">
    <property type="protein sequence ID" value="KFM78812.1"/>
    <property type="molecule type" value="Genomic_DNA"/>
</dbReference>
<evidence type="ECO:0000256" key="7">
    <source>
        <dbReference type="ARBA" id="ARBA00081568"/>
    </source>
</evidence>
<dbReference type="PANTHER" id="PTHR12922:SF7">
    <property type="entry name" value="UBIQUINONE BIOSYNTHESIS PROTEIN COQ4 HOMOLOG, MITOCHONDRIAL"/>
    <property type="match status" value="1"/>
</dbReference>
<dbReference type="OMA" id="YYERHFH"/>
<keyword evidence="5" id="KW-0472">Membrane</keyword>
<feature type="non-terminal residue" evidence="8">
    <location>
        <position position="212"/>
    </location>
</feature>
<reference evidence="8 9" key="1">
    <citation type="submission" date="2013-11" db="EMBL/GenBank/DDBJ databases">
        <title>Genome sequencing of Stegodyphus mimosarum.</title>
        <authorList>
            <person name="Bechsgaard J."/>
        </authorList>
    </citation>
    <scope>NUCLEOTIDE SEQUENCE [LARGE SCALE GENOMIC DNA]</scope>
</reference>
<sequence length="212" mass="24416">MVAVLSETTGCFAVKKIREKMLKDPEGSQILIEKPRISSSTLDFPFLQALPEGTLGHAYLCFLKDNNVTPDSRRPVQFIDDAELAYVIQRYREVHDLQHTLLGMPTNMLGEVAVKWVEAIQTGIPMCTAAAVFGPLRFKTLQRRKYLKSYLPWAIDCGFKAKFLMNVYFEKRWEQNIKDIRKELNIPPFTVSFYSRPVTGQNSQYPVRKIHL</sequence>